<protein>
    <recommendedName>
        <fullName evidence="1">Alpha-2-macroglobulin bait region domain-containing protein</fullName>
    </recommendedName>
</protein>
<dbReference type="EMBL" id="BQKA01000042">
    <property type="protein sequence ID" value="GJM51147.1"/>
    <property type="molecule type" value="Genomic_DNA"/>
</dbReference>
<reference evidence="2 5" key="1">
    <citation type="submission" date="2021-11" db="EMBL/GenBank/DDBJ databases">
        <title>Draft genome sequence of Capnocytophaga sp. strain KC07075 isolated from cat oral cavity.</title>
        <authorList>
            <person name="Suzuki M."/>
            <person name="Imaoka K."/>
            <person name="Kimura M."/>
            <person name="Morikawa S."/>
            <person name="Maeda K."/>
        </authorList>
    </citation>
    <scope>NUCLEOTIDE SEQUENCE</scope>
    <source>
        <strain evidence="2">KC07075</strain>
        <strain evidence="3 5">KC07079</strain>
    </source>
</reference>
<keyword evidence="5" id="KW-1185">Reference proteome</keyword>
<feature type="domain" description="Alpha-2-macroglobulin bait region" evidence="1">
    <location>
        <begin position="45"/>
        <end position="133"/>
    </location>
</feature>
<sequence>MTLSANKMLVYNEAFFIKPYYYPVERTKEKKEKGDTSSILYVTNLKADKAEAQPNEKVTFTVTKYSQEKVSENNKKRIQWSIKIDDKQEVLKEKGEKLTLTIKEEWAGKEIIVMPYLVKPNEEKVSKKVKVNIFNYGRAMMFILTDELLPSGKLVRKVVVPPSKKYLTLLEVINLKFLV</sequence>
<accession>A0AAV5AV21</accession>
<dbReference type="Proteomes" id="UP001207736">
    <property type="component" value="Unassembled WGS sequence"/>
</dbReference>
<comment type="caution">
    <text evidence="2">The sequence shown here is derived from an EMBL/GenBank/DDBJ whole genome shotgun (WGS) entry which is preliminary data.</text>
</comment>
<dbReference type="Pfam" id="PF07703">
    <property type="entry name" value="A2M_BRD"/>
    <property type="match status" value="1"/>
</dbReference>
<evidence type="ECO:0000313" key="3">
    <source>
        <dbReference type="EMBL" id="GJM53542.1"/>
    </source>
</evidence>
<evidence type="ECO:0000313" key="2">
    <source>
        <dbReference type="EMBL" id="GJM51147.1"/>
    </source>
</evidence>
<dbReference type="Proteomes" id="UP001208692">
    <property type="component" value="Unassembled WGS sequence"/>
</dbReference>
<dbReference type="EMBL" id="BQKB01000042">
    <property type="protein sequence ID" value="GJM53542.1"/>
    <property type="molecule type" value="Genomic_DNA"/>
</dbReference>
<name>A0AAV5AV21_9FLAO</name>
<organism evidence="2 4">
    <name type="scientific">Capnocytophaga catalasegens</name>
    <dbReference type="NCBI Taxonomy" id="1004260"/>
    <lineage>
        <taxon>Bacteria</taxon>
        <taxon>Pseudomonadati</taxon>
        <taxon>Bacteroidota</taxon>
        <taxon>Flavobacteriia</taxon>
        <taxon>Flavobacteriales</taxon>
        <taxon>Flavobacteriaceae</taxon>
        <taxon>Capnocytophaga</taxon>
    </lineage>
</organism>
<evidence type="ECO:0000313" key="5">
    <source>
        <dbReference type="Proteomes" id="UP001208692"/>
    </source>
</evidence>
<dbReference type="AlphaFoldDB" id="A0AAV5AV21"/>
<gene>
    <name evidence="2" type="ORF">RCZ15_21200</name>
    <name evidence="3" type="ORF">RCZ16_18580</name>
</gene>
<evidence type="ECO:0000259" key="1">
    <source>
        <dbReference type="Pfam" id="PF07703"/>
    </source>
</evidence>
<dbReference type="InterPro" id="IPR011625">
    <property type="entry name" value="A2M_N_BRD"/>
</dbReference>
<evidence type="ECO:0000313" key="4">
    <source>
        <dbReference type="Proteomes" id="UP001207736"/>
    </source>
</evidence>
<proteinExistence type="predicted"/>